<organism evidence="1">
    <name type="scientific">Anopheles coluzzii</name>
    <name type="common">African malaria mosquito</name>
    <dbReference type="NCBI Taxonomy" id="1518534"/>
    <lineage>
        <taxon>Eukaryota</taxon>
        <taxon>Metazoa</taxon>
        <taxon>Ecdysozoa</taxon>
        <taxon>Arthropoda</taxon>
        <taxon>Hexapoda</taxon>
        <taxon>Insecta</taxon>
        <taxon>Pterygota</taxon>
        <taxon>Neoptera</taxon>
        <taxon>Endopterygota</taxon>
        <taxon>Diptera</taxon>
        <taxon>Nematocera</taxon>
        <taxon>Culicoidea</taxon>
        <taxon>Culicidae</taxon>
        <taxon>Anophelinae</taxon>
        <taxon>Anopheles</taxon>
    </lineage>
</organism>
<evidence type="ECO:0000313" key="1">
    <source>
        <dbReference type="EnsemblMetazoa" id="ACOM039677-PA.1"/>
    </source>
</evidence>
<proteinExistence type="predicted"/>
<dbReference type="Proteomes" id="UP000075882">
    <property type="component" value="Unassembled WGS sequence"/>
</dbReference>
<protein>
    <submittedName>
        <fullName evidence="1">Uncharacterized protein</fullName>
    </submittedName>
</protein>
<accession>A0A8W7PY33</accession>
<dbReference type="AlphaFoldDB" id="A0A8W7PY33"/>
<dbReference type="EnsemblMetazoa" id="ACOM039677-RA">
    <property type="protein sequence ID" value="ACOM039677-PA.1"/>
    <property type="gene ID" value="ACOM039677"/>
</dbReference>
<reference evidence="1" key="1">
    <citation type="submission" date="2022-08" db="UniProtKB">
        <authorList>
            <consortium name="EnsemblMetazoa"/>
        </authorList>
    </citation>
    <scope>IDENTIFICATION</scope>
</reference>
<name>A0A8W7PY33_ANOCL</name>
<sequence length="119" mass="13125">MAVLLNIFTTWFSRSIGMAMPRGFAFSESVRIQFSTLKRCDGQWHRKSTYATFTSGIQSGCDIMATISSSASKLLHLISVYTFLPIVQQASSFTSSIWYMSGLGSASVPALYDRISSTK</sequence>